<proteinExistence type="predicted"/>
<protein>
    <submittedName>
        <fullName evidence="1">Uncharacterized protein</fullName>
    </submittedName>
</protein>
<reference evidence="1 2" key="1">
    <citation type="submission" date="2018-09" db="EMBL/GenBank/DDBJ databases">
        <title>Draft genome sequence of Rhodopseudomonas palustris 2.1.18.</title>
        <authorList>
            <person name="Robertson S.L."/>
            <person name="Meyer T.E."/>
            <person name="Kyndt J.A."/>
        </authorList>
    </citation>
    <scope>NUCLEOTIDE SEQUENCE [LARGE SCALE GENOMIC DNA]</scope>
    <source>
        <strain evidence="1 2">2.1.18</strain>
    </source>
</reference>
<dbReference type="EMBL" id="QYYD01000003">
    <property type="protein sequence ID" value="RJF77190.1"/>
    <property type="molecule type" value="Genomic_DNA"/>
</dbReference>
<accession>A0A418VM46</accession>
<gene>
    <name evidence="1" type="ORF">D4Q52_04795</name>
</gene>
<evidence type="ECO:0000313" key="2">
    <source>
        <dbReference type="Proteomes" id="UP000285523"/>
    </source>
</evidence>
<dbReference type="RefSeq" id="WP_119855440.1">
    <property type="nucleotide sequence ID" value="NZ_QYYD01000003.1"/>
</dbReference>
<dbReference type="Proteomes" id="UP000285523">
    <property type="component" value="Unassembled WGS sequence"/>
</dbReference>
<dbReference type="OrthoDB" id="8140134at2"/>
<evidence type="ECO:0000313" key="1">
    <source>
        <dbReference type="EMBL" id="RJF77190.1"/>
    </source>
</evidence>
<dbReference type="AlphaFoldDB" id="A0A418VM46"/>
<name>A0A418VM46_RHOPL</name>
<organism evidence="1 2">
    <name type="scientific">Rhodopseudomonas palustris</name>
    <dbReference type="NCBI Taxonomy" id="1076"/>
    <lineage>
        <taxon>Bacteria</taxon>
        <taxon>Pseudomonadati</taxon>
        <taxon>Pseudomonadota</taxon>
        <taxon>Alphaproteobacteria</taxon>
        <taxon>Hyphomicrobiales</taxon>
        <taxon>Nitrobacteraceae</taxon>
        <taxon>Rhodopseudomonas</taxon>
    </lineage>
</organism>
<sequence length="102" mass="11479">MPCSRSAAVIAAIMWLVGLVVAAAAGPWRADEGNTRGWMLMSPQERIEHQARVRGFTDYDACVAYRMEHHALMVQRARERGLALPGEHWDFCSRLKRGVAQE</sequence>
<comment type="caution">
    <text evidence="1">The sequence shown here is derived from an EMBL/GenBank/DDBJ whole genome shotgun (WGS) entry which is preliminary data.</text>
</comment>